<sequence length="121" mass="13392">MSYAVPSTQNRRPDTAGEEVLHTESEITDLLAVLDDPDCRAVLEVTGEQPLSAKDIVERCDIPSSTAYRKIDRLVDAGLLQEGIRIRSSGKHASEYRRSVDHVELSIDDDGTEARVVARDQ</sequence>
<dbReference type="InterPro" id="IPR036390">
    <property type="entry name" value="WH_DNA-bd_sf"/>
</dbReference>
<dbReference type="InterPro" id="IPR011991">
    <property type="entry name" value="ArsR-like_HTH"/>
</dbReference>
<dbReference type="Gene3D" id="1.10.10.10">
    <property type="entry name" value="Winged helix-like DNA-binding domain superfamily/Winged helix DNA-binding domain"/>
    <property type="match status" value="1"/>
</dbReference>
<accession>A0ABD6B5T0</accession>
<dbReference type="AlphaFoldDB" id="A0ABD6B5T0"/>
<evidence type="ECO:0000313" key="2">
    <source>
        <dbReference type="Proteomes" id="UP001597111"/>
    </source>
</evidence>
<evidence type="ECO:0000313" key="1">
    <source>
        <dbReference type="EMBL" id="MFD1525817.1"/>
    </source>
</evidence>
<comment type="caution">
    <text evidence="1">The sequence shown here is derived from an EMBL/GenBank/DDBJ whole genome shotgun (WGS) entry which is preliminary data.</text>
</comment>
<dbReference type="Pfam" id="PF12840">
    <property type="entry name" value="HTH_20"/>
    <property type="match status" value="1"/>
</dbReference>
<dbReference type="Proteomes" id="UP001597111">
    <property type="component" value="Unassembled WGS sequence"/>
</dbReference>
<organism evidence="1 2">
    <name type="scientific">Halolamina salina</name>
    <dbReference type="NCBI Taxonomy" id="1220023"/>
    <lineage>
        <taxon>Archaea</taxon>
        <taxon>Methanobacteriati</taxon>
        <taxon>Methanobacteriota</taxon>
        <taxon>Stenosarchaea group</taxon>
        <taxon>Halobacteria</taxon>
        <taxon>Halobacteriales</taxon>
        <taxon>Haloferacaceae</taxon>
    </lineage>
</organism>
<keyword evidence="2" id="KW-1185">Reference proteome</keyword>
<dbReference type="SUPFAM" id="SSF46785">
    <property type="entry name" value="Winged helix' DNA-binding domain"/>
    <property type="match status" value="1"/>
</dbReference>
<reference evidence="1 2" key="1">
    <citation type="journal article" date="2019" name="Int. J. Syst. Evol. Microbiol.">
        <title>The Global Catalogue of Microorganisms (GCM) 10K type strain sequencing project: providing services to taxonomists for standard genome sequencing and annotation.</title>
        <authorList>
            <consortium name="The Broad Institute Genomics Platform"/>
            <consortium name="The Broad Institute Genome Sequencing Center for Infectious Disease"/>
            <person name="Wu L."/>
            <person name="Ma J."/>
        </authorList>
    </citation>
    <scope>NUCLEOTIDE SEQUENCE [LARGE SCALE GENOMIC DNA]</scope>
    <source>
        <strain evidence="1 2">CGMCC 1.12285</strain>
    </source>
</reference>
<dbReference type="InterPro" id="IPR036388">
    <property type="entry name" value="WH-like_DNA-bd_sf"/>
</dbReference>
<dbReference type="EMBL" id="JBHUDH010000049">
    <property type="protein sequence ID" value="MFD1525817.1"/>
    <property type="molecule type" value="Genomic_DNA"/>
</dbReference>
<dbReference type="RefSeq" id="WP_379730903.1">
    <property type="nucleotide sequence ID" value="NZ_JBHSWZ010000033.1"/>
</dbReference>
<gene>
    <name evidence="1" type="ORF">ACFR9S_05785</name>
</gene>
<name>A0ABD6B5T0_9EURY</name>
<protein>
    <submittedName>
        <fullName evidence="1">Helix-turn-helix domain-containing protein</fullName>
    </submittedName>
</protein>
<dbReference type="CDD" id="cd00090">
    <property type="entry name" value="HTH_ARSR"/>
    <property type="match status" value="1"/>
</dbReference>
<proteinExistence type="predicted"/>